<dbReference type="RefSeq" id="WP_207542973.1">
    <property type="nucleotide sequence ID" value="NZ_JAFNAA010000331.1"/>
</dbReference>
<dbReference type="AlphaFoldDB" id="A0A8I1WCC6"/>
<dbReference type="Proteomes" id="UP000664658">
    <property type="component" value="Unassembled WGS sequence"/>
</dbReference>
<evidence type="ECO:0000313" key="2">
    <source>
        <dbReference type="Proteomes" id="UP000664658"/>
    </source>
</evidence>
<dbReference type="EMBL" id="JAFNAA010000331">
    <property type="protein sequence ID" value="MBO1110120.1"/>
    <property type="molecule type" value="Genomic_DNA"/>
</dbReference>
<reference evidence="1" key="1">
    <citation type="submission" date="2021-03" db="EMBL/GenBank/DDBJ databases">
        <title>Plesiomonas shigelloides zfcc0051, isolated from zebrafish feces.</title>
        <authorList>
            <person name="Vanderhoek Z."/>
            <person name="Gaulke C."/>
        </authorList>
    </citation>
    <scope>NUCLEOTIDE SEQUENCE</scope>
    <source>
        <strain evidence="1">Zfcc0051</strain>
    </source>
</reference>
<comment type="caution">
    <text evidence="1">The sequence shown here is derived from an EMBL/GenBank/DDBJ whole genome shotgun (WGS) entry which is preliminary data.</text>
</comment>
<gene>
    <name evidence="1" type="ORF">J2R62_18575</name>
</gene>
<organism evidence="1 2">
    <name type="scientific">Plesiomonas shigelloides</name>
    <name type="common">Aeromonas shigelloides</name>
    <dbReference type="NCBI Taxonomy" id="703"/>
    <lineage>
        <taxon>Bacteria</taxon>
        <taxon>Pseudomonadati</taxon>
        <taxon>Pseudomonadota</taxon>
        <taxon>Gammaproteobacteria</taxon>
        <taxon>Enterobacterales</taxon>
        <taxon>Enterobacteriaceae</taxon>
        <taxon>Plesiomonas</taxon>
    </lineage>
</organism>
<name>A0A8I1WCC6_PLESH</name>
<protein>
    <submittedName>
        <fullName evidence="1">Uncharacterized protein</fullName>
    </submittedName>
</protein>
<proteinExistence type="predicted"/>
<evidence type="ECO:0000313" key="1">
    <source>
        <dbReference type="EMBL" id="MBO1110120.1"/>
    </source>
</evidence>
<accession>A0A8I1WCC6</accession>
<dbReference type="Gene3D" id="3.40.640.10">
    <property type="entry name" value="Type I PLP-dependent aspartate aminotransferase-like (Major domain)"/>
    <property type="match status" value="1"/>
</dbReference>
<dbReference type="InterPro" id="IPR015421">
    <property type="entry name" value="PyrdxlP-dep_Trfase_major"/>
</dbReference>
<sequence>MVGALCGDEVSGLAGITPLRDVLNDCLRTPGAIGLGGVKPACSAQMQDSLTGRCRHRVDGGQRTGALCNYDGLQGKDSFLHALGA</sequence>